<dbReference type="OMA" id="GPAKYKC"/>
<gene>
    <name evidence="4" type="primary">hit1</name>
    <name evidence="3" type="ORF">SJAG_05223</name>
</gene>
<evidence type="ECO:0000313" key="4">
    <source>
        <dbReference type="JaponicusDB" id="SJAG_05223"/>
    </source>
</evidence>
<dbReference type="Gene3D" id="3.30.60.190">
    <property type="match status" value="1"/>
</dbReference>
<dbReference type="GO" id="GO:0008270">
    <property type="term" value="F:zinc ion binding"/>
    <property type="evidence" value="ECO:0007669"/>
    <property type="project" value="UniProtKB-UniRule"/>
</dbReference>
<evidence type="ECO:0000259" key="2">
    <source>
        <dbReference type="PROSITE" id="PS51083"/>
    </source>
</evidence>
<dbReference type="CDD" id="cd23024">
    <property type="entry name" value="zf-HIT_ZNHIT2-3"/>
    <property type="match status" value="1"/>
</dbReference>
<dbReference type="SUPFAM" id="SSF144232">
    <property type="entry name" value="HIT/MYND zinc finger-like"/>
    <property type="match status" value="1"/>
</dbReference>
<dbReference type="VEuPathDB" id="FungiDB:SJAG_05223"/>
<evidence type="ECO:0000256" key="1">
    <source>
        <dbReference type="PROSITE-ProRule" id="PRU00453"/>
    </source>
</evidence>
<dbReference type="RefSeq" id="XP_002172543.2">
    <property type="nucleotide sequence ID" value="XM_002172507.2"/>
</dbReference>
<dbReference type="Pfam" id="PF04438">
    <property type="entry name" value="zf-HIT"/>
    <property type="match status" value="1"/>
</dbReference>
<accession>B6K0A0</accession>
<dbReference type="Proteomes" id="UP000001744">
    <property type="component" value="Unassembled WGS sequence"/>
</dbReference>
<dbReference type="PROSITE" id="PS51083">
    <property type="entry name" value="ZF_HIT"/>
    <property type="match status" value="1"/>
</dbReference>
<dbReference type="OrthoDB" id="18412at2759"/>
<organism evidence="3 5">
    <name type="scientific">Schizosaccharomyces japonicus (strain yFS275 / FY16936)</name>
    <name type="common">Fission yeast</name>
    <dbReference type="NCBI Taxonomy" id="402676"/>
    <lineage>
        <taxon>Eukaryota</taxon>
        <taxon>Fungi</taxon>
        <taxon>Dikarya</taxon>
        <taxon>Ascomycota</taxon>
        <taxon>Taphrinomycotina</taxon>
        <taxon>Schizosaccharomycetes</taxon>
        <taxon>Schizosaccharomycetales</taxon>
        <taxon>Schizosaccharomycetaceae</taxon>
        <taxon>Schizosaccharomyces</taxon>
    </lineage>
</organism>
<proteinExistence type="predicted"/>
<keyword evidence="1" id="KW-0479">Metal-binding</keyword>
<dbReference type="HOGENOM" id="CLU_1723403_0_0_1"/>
<keyword evidence="1" id="KW-0862">Zinc</keyword>
<dbReference type="eggNOG" id="KOG2857">
    <property type="taxonomic scope" value="Eukaryota"/>
</dbReference>
<feature type="domain" description="HIT-type" evidence="2">
    <location>
        <begin position="4"/>
        <end position="35"/>
    </location>
</feature>
<name>B6K0A0_SCHJY</name>
<dbReference type="AlphaFoldDB" id="B6K0A0"/>
<dbReference type="InterPro" id="IPR007529">
    <property type="entry name" value="Znf_HIT"/>
</dbReference>
<keyword evidence="5" id="KW-1185">Reference proteome</keyword>
<dbReference type="EMBL" id="KE651168">
    <property type="protein sequence ID" value="EEB06250.2"/>
    <property type="molecule type" value="Genomic_DNA"/>
</dbReference>
<keyword evidence="1" id="KW-0863">Zinc-finger</keyword>
<dbReference type="JaponicusDB" id="SJAG_05223">
    <property type="gene designation" value="hit1"/>
</dbReference>
<evidence type="ECO:0000313" key="3">
    <source>
        <dbReference type="EMBL" id="EEB06250.2"/>
    </source>
</evidence>
<dbReference type="STRING" id="402676.B6K0A0"/>
<evidence type="ECO:0000313" key="5">
    <source>
        <dbReference type="Proteomes" id="UP000001744"/>
    </source>
</evidence>
<reference evidence="3 5" key="1">
    <citation type="journal article" date="2011" name="Science">
        <title>Comparative functional genomics of the fission yeasts.</title>
        <authorList>
            <person name="Rhind N."/>
            <person name="Chen Z."/>
            <person name="Yassour M."/>
            <person name="Thompson D.A."/>
            <person name="Haas B.J."/>
            <person name="Habib N."/>
            <person name="Wapinski I."/>
            <person name="Roy S."/>
            <person name="Lin M.F."/>
            <person name="Heiman D.I."/>
            <person name="Young S.K."/>
            <person name="Furuya K."/>
            <person name="Guo Y."/>
            <person name="Pidoux A."/>
            <person name="Chen H.M."/>
            <person name="Robbertse B."/>
            <person name="Goldberg J.M."/>
            <person name="Aoki K."/>
            <person name="Bayne E.H."/>
            <person name="Berlin A.M."/>
            <person name="Desjardins C.A."/>
            <person name="Dobbs E."/>
            <person name="Dukaj L."/>
            <person name="Fan L."/>
            <person name="FitzGerald M.G."/>
            <person name="French C."/>
            <person name="Gujja S."/>
            <person name="Hansen K."/>
            <person name="Keifenheim D."/>
            <person name="Levin J.Z."/>
            <person name="Mosher R.A."/>
            <person name="Mueller C.A."/>
            <person name="Pfiffner J."/>
            <person name="Priest M."/>
            <person name="Russ C."/>
            <person name="Smialowska A."/>
            <person name="Swoboda P."/>
            <person name="Sykes S.M."/>
            <person name="Vaughn M."/>
            <person name="Vengrova S."/>
            <person name="Yoder R."/>
            <person name="Zeng Q."/>
            <person name="Allshire R."/>
            <person name="Baulcombe D."/>
            <person name="Birren B.W."/>
            <person name="Brown W."/>
            <person name="Ekwall K."/>
            <person name="Kellis M."/>
            <person name="Leatherwood J."/>
            <person name="Levin H."/>
            <person name="Margalit H."/>
            <person name="Martienssen R."/>
            <person name="Nieduszynski C.A."/>
            <person name="Spatafora J.W."/>
            <person name="Friedman N."/>
            <person name="Dalgaard J.Z."/>
            <person name="Baumann P."/>
            <person name="Niki H."/>
            <person name="Regev A."/>
            <person name="Nusbaum C."/>
        </authorList>
    </citation>
    <scope>NUCLEOTIDE SEQUENCE [LARGE SCALE GENOMIC DNA]</scope>
    <source>
        <strain evidence="5">yFS275 / FY16936</strain>
    </source>
</reference>
<dbReference type="GeneID" id="7052367"/>
<protein>
    <submittedName>
        <fullName evidence="3">Zf-HIT protein Hit1</fullName>
    </submittedName>
</protein>
<sequence>MANCVVCSSTAKYRCPKCYSTYCSVVCFKEHKTQCDPEKKQTNEQDSQASSMHITVEPSPNVIYVNGREPKVAEEALPKTTDLQRALQDEGIQAYLNEHPELVKLMDQLVRLRSQETTNVPVRTLAAIQSHRDNNPAFTELANKVLDLCEEL</sequence>